<dbReference type="InterPro" id="IPR036291">
    <property type="entry name" value="NAD(P)-bd_dom_sf"/>
</dbReference>
<organism evidence="7 8">
    <name type="scientific">Phenylobacterium montanum</name>
    <dbReference type="NCBI Taxonomy" id="2823693"/>
    <lineage>
        <taxon>Bacteria</taxon>
        <taxon>Pseudomonadati</taxon>
        <taxon>Pseudomonadota</taxon>
        <taxon>Alphaproteobacteria</taxon>
        <taxon>Caulobacterales</taxon>
        <taxon>Caulobacteraceae</taxon>
        <taxon>Phenylobacterium</taxon>
    </lineage>
</organism>
<keyword evidence="8" id="KW-1185">Reference proteome</keyword>
<proteinExistence type="inferred from homology"/>
<dbReference type="AlphaFoldDB" id="A0A975G5P5"/>
<dbReference type="EMBL" id="CP073078">
    <property type="protein sequence ID" value="QUD90521.1"/>
    <property type="molecule type" value="Genomic_DNA"/>
</dbReference>
<dbReference type="Pfam" id="PF13561">
    <property type="entry name" value="adh_short_C2"/>
    <property type="match status" value="1"/>
</dbReference>
<evidence type="ECO:0000256" key="1">
    <source>
        <dbReference type="ARBA" id="ARBA00006484"/>
    </source>
</evidence>
<evidence type="ECO:0000256" key="4">
    <source>
        <dbReference type="ARBA" id="ARBA00066641"/>
    </source>
</evidence>
<keyword evidence="2" id="KW-0560">Oxidoreductase</keyword>
<comment type="similarity">
    <text evidence="1">Belongs to the short-chain dehydrogenases/reductases (SDR) family.</text>
</comment>
<evidence type="ECO:0000313" key="8">
    <source>
        <dbReference type="Proteomes" id="UP000676409"/>
    </source>
</evidence>
<dbReference type="InterPro" id="IPR057326">
    <property type="entry name" value="KR_dom"/>
</dbReference>
<dbReference type="RefSeq" id="WP_211940571.1">
    <property type="nucleotide sequence ID" value="NZ_CP073078.1"/>
</dbReference>
<keyword evidence="3" id="KW-0520">NAD</keyword>
<dbReference type="PROSITE" id="PS00061">
    <property type="entry name" value="ADH_SHORT"/>
    <property type="match status" value="1"/>
</dbReference>
<sequence>MRLMGKVALITGGASGIGAATARRFVELGARVILADTNIDKAESLARSLGEGAAACRLDVADEQSWAEAMAAAERPFGPLTTLVNSAGISIPANVEDETLEGFQRTLAVNLEGAFLGCKYGVEALKGGVGGAIVNVASTLGVRGGSIFPAYGASKGGLRTLTRSVALHCAEQGYDIRVNAVLPGAIHTEMVDGYIAAGIAAGSTREAVIEGFASVHPMKRLGRPEEPANAIVFLASDESSFTTGAEIPVDGGYLA</sequence>
<evidence type="ECO:0000256" key="5">
    <source>
        <dbReference type="ARBA" id="ARBA00069939"/>
    </source>
</evidence>
<name>A0A975G5P5_9CAUL</name>
<dbReference type="SUPFAM" id="SSF51735">
    <property type="entry name" value="NAD(P)-binding Rossmann-fold domains"/>
    <property type="match status" value="1"/>
</dbReference>
<evidence type="ECO:0000259" key="6">
    <source>
        <dbReference type="SMART" id="SM00822"/>
    </source>
</evidence>
<dbReference type="InterPro" id="IPR020904">
    <property type="entry name" value="Sc_DH/Rdtase_CS"/>
</dbReference>
<dbReference type="PANTHER" id="PTHR24321">
    <property type="entry name" value="DEHYDROGENASES, SHORT CHAIN"/>
    <property type="match status" value="1"/>
</dbReference>
<dbReference type="SMART" id="SM00822">
    <property type="entry name" value="PKS_KR"/>
    <property type="match status" value="1"/>
</dbReference>
<dbReference type="GO" id="GO:0047838">
    <property type="term" value="F:D-xylose 1-dehydrogenase (NAD+) activity"/>
    <property type="evidence" value="ECO:0007669"/>
    <property type="project" value="UniProtKB-EC"/>
</dbReference>
<dbReference type="PRINTS" id="PR00080">
    <property type="entry name" value="SDRFAMILY"/>
</dbReference>
<gene>
    <name evidence="7" type="ORF">KCG34_11965</name>
</gene>
<reference evidence="7" key="1">
    <citation type="submission" date="2021-04" db="EMBL/GenBank/DDBJ databases">
        <title>The complete genome sequence of Caulobacter sp. S6.</title>
        <authorList>
            <person name="Tang Y."/>
            <person name="Ouyang W."/>
            <person name="Liu Q."/>
            <person name="Huang B."/>
            <person name="Guo Z."/>
            <person name="Lei P."/>
        </authorList>
    </citation>
    <scope>NUCLEOTIDE SEQUENCE</scope>
    <source>
        <strain evidence="7">S6</strain>
    </source>
</reference>
<dbReference type="Gene3D" id="3.40.50.720">
    <property type="entry name" value="NAD(P)-binding Rossmann-like Domain"/>
    <property type="match status" value="1"/>
</dbReference>
<dbReference type="EC" id="1.1.1.175" evidence="4"/>
<evidence type="ECO:0000256" key="3">
    <source>
        <dbReference type="ARBA" id="ARBA00023027"/>
    </source>
</evidence>
<dbReference type="InterPro" id="IPR002347">
    <property type="entry name" value="SDR_fam"/>
</dbReference>
<feature type="domain" description="Ketoreductase" evidence="6">
    <location>
        <begin position="6"/>
        <end position="176"/>
    </location>
</feature>
<dbReference type="KEGG" id="caul:KCG34_11965"/>
<dbReference type="PANTHER" id="PTHR24321:SF8">
    <property type="entry name" value="ESTRADIOL 17-BETA-DEHYDROGENASE 8-RELATED"/>
    <property type="match status" value="1"/>
</dbReference>
<accession>A0A975G5P5</accession>
<dbReference type="PRINTS" id="PR00081">
    <property type="entry name" value="GDHRDH"/>
</dbReference>
<evidence type="ECO:0000313" key="7">
    <source>
        <dbReference type="EMBL" id="QUD90521.1"/>
    </source>
</evidence>
<dbReference type="Proteomes" id="UP000676409">
    <property type="component" value="Chromosome"/>
</dbReference>
<dbReference type="FunFam" id="3.40.50.720:FF:000084">
    <property type="entry name" value="Short-chain dehydrogenase reductase"/>
    <property type="match status" value="1"/>
</dbReference>
<protein>
    <recommendedName>
        <fullName evidence="5">D-xylose 1-dehydrogenase</fullName>
        <ecNumber evidence="4">1.1.1.175</ecNumber>
    </recommendedName>
</protein>
<evidence type="ECO:0000256" key="2">
    <source>
        <dbReference type="ARBA" id="ARBA00023002"/>
    </source>
</evidence>